<dbReference type="EMBL" id="UOFF01000419">
    <property type="protein sequence ID" value="VAW57562.1"/>
    <property type="molecule type" value="Genomic_DNA"/>
</dbReference>
<dbReference type="InterPro" id="IPR045247">
    <property type="entry name" value="Oye-like"/>
</dbReference>
<dbReference type="Pfam" id="PF00724">
    <property type="entry name" value="Oxidored_FMN"/>
    <property type="match status" value="1"/>
</dbReference>
<dbReference type="Gene3D" id="3.20.20.70">
    <property type="entry name" value="Aldolase class I"/>
    <property type="match status" value="1"/>
</dbReference>
<dbReference type="PANTHER" id="PTHR22893">
    <property type="entry name" value="NADH OXIDOREDUCTASE-RELATED"/>
    <property type="match status" value="1"/>
</dbReference>
<proteinExistence type="predicted"/>
<dbReference type="AlphaFoldDB" id="A0A3B0X221"/>
<dbReference type="GO" id="GO:0010181">
    <property type="term" value="F:FMN binding"/>
    <property type="evidence" value="ECO:0007669"/>
    <property type="project" value="InterPro"/>
</dbReference>
<protein>
    <submittedName>
        <fullName evidence="2">NADH:flavin oxidoreductases, Old Yellow Enzyme family</fullName>
    </submittedName>
</protein>
<dbReference type="InterPro" id="IPR001155">
    <property type="entry name" value="OxRdtase_FMN_N"/>
</dbReference>
<evidence type="ECO:0000313" key="2">
    <source>
        <dbReference type="EMBL" id="VAW57562.1"/>
    </source>
</evidence>
<reference evidence="2" key="1">
    <citation type="submission" date="2018-06" db="EMBL/GenBank/DDBJ databases">
        <authorList>
            <person name="Zhirakovskaya E."/>
        </authorList>
    </citation>
    <scope>NUCLEOTIDE SEQUENCE</scope>
</reference>
<dbReference type="GO" id="GO:0016491">
    <property type="term" value="F:oxidoreductase activity"/>
    <property type="evidence" value="ECO:0007669"/>
    <property type="project" value="InterPro"/>
</dbReference>
<accession>A0A3B0X221</accession>
<dbReference type="PANTHER" id="PTHR22893:SF91">
    <property type="entry name" value="NADPH DEHYDROGENASE 2-RELATED"/>
    <property type="match status" value="1"/>
</dbReference>
<gene>
    <name evidence="2" type="ORF">MNBD_GAMMA07-546</name>
</gene>
<organism evidence="2">
    <name type="scientific">hydrothermal vent metagenome</name>
    <dbReference type="NCBI Taxonomy" id="652676"/>
    <lineage>
        <taxon>unclassified sequences</taxon>
        <taxon>metagenomes</taxon>
        <taxon>ecological metagenomes</taxon>
    </lineage>
</organism>
<feature type="non-terminal residue" evidence="2">
    <location>
        <position position="234"/>
    </location>
</feature>
<sequence>MNALFEEMNLGAYRLKNRILMAPMTRGRAGESGIPNKLMAEYYCQRASAGLIIAEATAISKQGRGWVNSPGIYNDEQQQGWKLVADAVHQQQGKIFVQLWHMGRVVLPDFIDGQQPLAPSAIAATGSIYSPTGISKELVEPRALTQQEIFESVNDFRLAARRSIDAGLDGVEIHAANGFLIDQFIRSSSNQRNDEYGGNYKKRARFCLEVTQAIVSEIGSNKVGIRISPTNNSW</sequence>
<feature type="domain" description="NADH:flavin oxidoreductase/NADH oxidase N-terminal" evidence="1">
    <location>
        <begin position="4"/>
        <end position="232"/>
    </location>
</feature>
<evidence type="ECO:0000259" key="1">
    <source>
        <dbReference type="Pfam" id="PF00724"/>
    </source>
</evidence>
<name>A0A3B0X221_9ZZZZ</name>
<dbReference type="SUPFAM" id="SSF51395">
    <property type="entry name" value="FMN-linked oxidoreductases"/>
    <property type="match status" value="1"/>
</dbReference>
<dbReference type="InterPro" id="IPR013785">
    <property type="entry name" value="Aldolase_TIM"/>
</dbReference>